<proteinExistence type="predicted"/>
<feature type="region of interest" description="Disordered" evidence="1">
    <location>
        <begin position="109"/>
        <end position="152"/>
    </location>
</feature>
<dbReference type="Proteomes" id="UP000677054">
    <property type="component" value="Unassembled WGS sequence"/>
</dbReference>
<keyword evidence="3" id="KW-1185">Reference proteome</keyword>
<feature type="compositionally biased region" description="Polar residues" evidence="1">
    <location>
        <begin position="1"/>
        <end position="18"/>
    </location>
</feature>
<dbReference type="EMBL" id="CAJPEV010003464">
    <property type="protein sequence ID" value="CAG0899813.1"/>
    <property type="molecule type" value="Genomic_DNA"/>
</dbReference>
<evidence type="ECO:0000313" key="3">
    <source>
        <dbReference type="Proteomes" id="UP000677054"/>
    </source>
</evidence>
<evidence type="ECO:0008006" key="4">
    <source>
        <dbReference type="Google" id="ProtNLM"/>
    </source>
</evidence>
<name>A0A7R9ABV7_9CRUS</name>
<evidence type="ECO:0000313" key="2">
    <source>
        <dbReference type="EMBL" id="CAD7251332.1"/>
    </source>
</evidence>
<feature type="compositionally biased region" description="Polar residues" evidence="1">
    <location>
        <begin position="109"/>
        <end position="133"/>
    </location>
</feature>
<evidence type="ECO:0000256" key="1">
    <source>
        <dbReference type="SAM" id="MobiDB-lite"/>
    </source>
</evidence>
<protein>
    <recommendedName>
        <fullName evidence="4">Inner centromere protein ARK-binding domain-containing protein</fullName>
    </recommendedName>
</protein>
<dbReference type="EMBL" id="LR902981">
    <property type="protein sequence ID" value="CAD7251332.1"/>
    <property type="molecule type" value="Genomic_DNA"/>
</dbReference>
<sequence>MPQASSQKEQDTSSQAPGMNNRVFGRAPKTTTLAQNRHPRAPRQHPQTRPQASQRLPETRFRRAAAESAYQKIHACKLVEQTRNLYMYEEGSLIESFLSAEEKIIQEGASSSWQHSADSGICSNDTASSQSSVEPRKRAKYPVVTQSGKDNKSSARHAVAWNLRTPAMNVATGASSLIPALSSHGSLQEGTKHKKVEEEGRAKVGKERGVARGKDTLMQQHQLAPKKKIDEQLKKAKQKREMVMKENVKPSNSKAKEDYGTMSQMGKMVGSKMTSKQLAPLGSLQRPNIAKELQTDDEASTPLLPAASLNRGALDATFDVEEKKKPGTKAIPRYPHVASGVQSRMVMRNGDEVVISTTPRAVATVHLHAAPSRRVQLVVQAGDAVVISTTTGAVNTLSKTDYLTSTPTSILGRRVVLTPEVASKIPVAQNRGSGRRRRMSQFSPEETIAMTPARVNDYGLDHLAYTANDETPEEDPDAPSKCIPNWAKSRKYLKTRALDSFKIHEVHPQKCRQPKLKRLFPGYECHGKPRGTSAAWSSPLWDDSIGESADVSSTPSVGKLR</sequence>
<gene>
    <name evidence="2" type="ORF">DSTB1V02_LOCUS11099</name>
</gene>
<accession>A0A7R9ABV7</accession>
<organism evidence="2">
    <name type="scientific">Darwinula stevensoni</name>
    <dbReference type="NCBI Taxonomy" id="69355"/>
    <lineage>
        <taxon>Eukaryota</taxon>
        <taxon>Metazoa</taxon>
        <taxon>Ecdysozoa</taxon>
        <taxon>Arthropoda</taxon>
        <taxon>Crustacea</taxon>
        <taxon>Oligostraca</taxon>
        <taxon>Ostracoda</taxon>
        <taxon>Podocopa</taxon>
        <taxon>Podocopida</taxon>
        <taxon>Darwinulocopina</taxon>
        <taxon>Darwinuloidea</taxon>
        <taxon>Darwinulidae</taxon>
        <taxon>Darwinula</taxon>
    </lineage>
</organism>
<feature type="compositionally biased region" description="Polar residues" evidence="1">
    <location>
        <begin position="45"/>
        <end position="56"/>
    </location>
</feature>
<reference evidence="2" key="1">
    <citation type="submission" date="2020-11" db="EMBL/GenBank/DDBJ databases">
        <authorList>
            <person name="Tran Van P."/>
        </authorList>
    </citation>
    <scope>NUCLEOTIDE SEQUENCE</scope>
</reference>
<dbReference type="AlphaFoldDB" id="A0A7R9ABV7"/>
<feature type="region of interest" description="Disordered" evidence="1">
    <location>
        <begin position="1"/>
        <end position="58"/>
    </location>
</feature>